<comment type="caution">
    <text evidence="1">The sequence shown here is derived from an EMBL/GenBank/DDBJ whole genome shotgun (WGS) entry which is preliminary data.</text>
</comment>
<gene>
    <name evidence="1" type="ORF">RAMLITH_06985</name>
</gene>
<proteinExistence type="predicted"/>
<accession>A0A7X6DED8</accession>
<protein>
    <submittedName>
        <fullName evidence="1">Uncharacterized protein</fullName>
    </submittedName>
</protein>
<organism evidence="1 2">
    <name type="scientific">Ramlibacter lithotrophicus</name>
    <dbReference type="NCBI Taxonomy" id="2606681"/>
    <lineage>
        <taxon>Bacteria</taxon>
        <taxon>Pseudomonadati</taxon>
        <taxon>Pseudomonadota</taxon>
        <taxon>Betaproteobacteria</taxon>
        <taxon>Burkholderiales</taxon>
        <taxon>Comamonadaceae</taxon>
        <taxon>Ramlibacter</taxon>
    </lineage>
</organism>
<dbReference type="AlphaFoldDB" id="A0A7X6DED8"/>
<sequence length="105" mass="10731">MNLGALLLASTVALPGLLTGCAYNYVGADGARHLVGLVHVTLPAEGPHAAASLRAQALGLSYTQADVGAALSLGYSDTTLAYVRDNTCVRWPLVGSAPSTPRRSP</sequence>
<evidence type="ECO:0000313" key="2">
    <source>
        <dbReference type="Proteomes" id="UP000521868"/>
    </source>
</evidence>
<keyword evidence="2" id="KW-1185">Reference proteome</keyword>
<dbReference type="Proteomes" id="UP000521868">
    <property type="component" value="Unassembled WGS sequence"/>
</dbReference>
<reference evidence="1 2" key="1">
    <citation type="journal article" date="2020" name="Nature">
        <title>Bacterial chemolithoautotrophy via manganese oxidation.</title>
        <authorList>
            <person name="Yu H."/>
            <person name="Leadbetter J.R."/>
        </authorList>
    </citation>
    <scope>NUCLEOTIDE SEQUENCE [LARGE SCALE GENOMIC DNA]</scope>
    <source>
        <strain evidence="1 2">RBP-1</strain>
    </source>
</reference>
<dbReference type="EMBL" id="VTOX01000002">
    <property type="protein sequence ID" value="NKE65563.1"/>
    <property type="molecule type" value="Genomic_DNA"/>
</dbReference>
<evidence type="ECO:0000313" key="1">
    <source>
        <dbReference type="EMBL" id="NKE65563.1"/>
    </source>
</evidence>
<name>A0A7X6DED8_9BURK</name>
<dbReference type="RefSeq" id="WP_168106677.1">
    <property type="nucleotide sequence ID" value="NZ_VTOX01000002.1"/>
</dbReference>